<dbReference type="InterPro" id="IPR002885">
    <property type="entry name" value="PPR_rpt"/>
</dbReference>
<proteinExistence type="predicted"/>
<dbReference type="Gene3D" id="1.25.40.10">
    <property type="entry name" value="Tetratricopeptide repeat domain"/>
    <property type="match status" value="4"/>
</dbReference>
<dbReference type="NCBIfam" id="TIGR00756">
    <property type="entry name" value="PPR"/>
    <property type="match status" value="1"/>
</dbReference>
<dbReference type="JaponicusDB" id="SJAG_01882">
    <property type="gene designation" value="ppr5"/>
</dbReference>
<sequence length="1235" mass="138680">MASKKNSLLEYVNSPFLNGGGYSRPSLKSDEAPSPIPALGSGFNQMLYGQSSTPLTPVFSTYEDLPRAPSLGYGGSQLASLKHSYDNLQFNAGPMSALSVLQDQEESSNLGSFYHGSSSGSPIQKLVETGEFSKMNYAFSNNNEFLSLLHRLVKGRLTIHVFDLYSKAVEDGLTFDLNVYNTVLSIMANDENAHASSSAIQNLLGVYMDMLKVGLEPDVLSYESIILALCRRADYVTKEIESLESRVKYSAKCVTQDLQSKITSLRSEIPLETAVFIYTSSIMSAENISYSSSFYNQMLSTVCTYGADVQLTFLMENLKPNVFSSESSSTLVPVLIQCFGKLGKLEKCIQLMHRFNLANRMFTHPNASVGVLKALLEAYFYNDCISDAVSVMETILTGHGVGLIPVELSMLFLSHLAKKGCYKEAFSWLKALERSPKFVVTANVLDDILSSACSNGDVDFAIVFVRTYSLAKFSGQYVALLRYLELLAVEQRVDVLRLHAPPLIRSVSSWTNHTFANVYKALISSGHLAVALRLLRKHVDPRDRFDTNQFPAYLFMLIPCVFNDFWEALDSNLRKDPNVCLHLLSILQTQRGFLLLSFNVHLLRTVIYHLAKQSDYSSFLSPRMFAFCLEYTAFIVVQTEGSDGLVNDLLLLLECFMKHGRPLPFTNVYIVFRSLSYLEKDDDFVRKVRAAVFTEVSTGFSTDSGGGRILADISQVCHDVDGLDVVNQEANSAILKMLTNSPFQQVDINMLLFNFGKLMETGTYLHPEVYPLLISVLSKNKRFDAVQKVFQHTKALFRLMKSSSLEKANWFLALVLDSMVLASSIARDFHMSNTYRQEMRELGYVPRASTFAHLINNSSRKGDTDDASTALAIFEETKVSNVRPSVFLYNAVLSKLGRARRTVECMKLFHEMKDRGLVPTSVTYGTVINAACRVGDERLAENMFIEMEKQPNYQPRVAPYNTMIQFEVQTMFSRAKALQYHNRLCIAGIKPSSHTFKLLMDAYGTLKPIDIASVGTIFELMRRLNTPVLAMHYSACIHIQGIVLSDIKAATECYNEALEKARAKELVLDANFFQSQIESLVENEQLDNAISVVKDMEKFGVKLNAYIVNALIKGFSKVGNLERARFYFDLLETRGTTRKEPSTYENMVRAYLYFDKAMEALEVVSQLKRKRYPGPVVNKISSLVDTYLQHNNPLFTKHSPSHKKQGSPNSAAAGVFHGKERKPNTPRQQYNRIRE</sequence>
<dbReference type="HOGENOM" id="CLU_002863_0_0_1"/>
<dbReference type="PROSITE" id="PS51375">
    <property type="entry name" value="PPR"/>
    <property type="match status" value="3"/>
</dbReference>
<reference evidence="4 6" key="1">
    <citation type="journal article" date="2011" name="Science">
        <title>Comparative functional genomics of the fission yeasts.</title>
        <authorList>
            <person name="Rhind N."/>
            <person name="Chen Z."/>
            <person name="Yassour M."/>
            <person name="Thompson D.A."/>
            <person name="Haas B.J."/>
            <person name="Habib N."/>
            <person name="Wapinski I."/>
            <person name="Roy S."/>
            <person name="Lin M.F."/>
            <person name="Heiman D.I."/>
            <person name="Young S.K."/>
            <person name="Furuya K."/>
            <person name="Guo Y."/>
            <person name="Pidoux A."/>
            <person name="Chen H.M."/>
            <person name="Robbertse B."/>
            <person name="Goldberg J.M."/>
            <person name="Aoki K."/>
            <person name="Bayne E.H."/>
            <person name="Berlin A.M."/>
            <person name="Desjardins C.A."/>
            <person name="Dobbs E."/>
            <person name="Dukaj L."/>
            <person name="Fan L."/>
            <person name="FitzGerald M.G."/>
            <person name="French C."/>
            <person name="Gujja S."/>
            <person name="Hansen K."/>
            <person name="Keifenheim D."/>
            <person name="Levin J.Z."/>
            <person name="Mosher R.A."/>
            <person name="Mueller C.A."/>
            <person name="Pfiffner J."/>
            <person name="Priest M."/>
            <person name="Russ C."/>
            <person name="Smialowska A."/>
            <person name="Swoboda P."/>
            <person name="Sykes S.M."/>
            <person name="Vaughn M."/>
            <person name="Vengrova S."/>
            <person name="Yoder R."/>
            <person name="Zeng Q."/>
            <person name="Allshire R."/>
            <person name="Baulcombe D."/>
            <person name="Birren B.W."/>
            <person name="Brown W."/>
            <person name="Ekwall K."/>
            <person name="Kellis M."/>
            <person name="Leatherwood J."/>
            <person name="Levin H."/>
            <person name="Margalit H."/>
            <person name="Martienssen R."/>
            <person name="Nieduszynski C.A."/>
            <person name="Spatafora J.W."/>
            <person name="Friedman N."/>
            <person name="Dalgaard J.Z."/>
            <person name="Baumann P."/>
            <person name="Niki H."/>
            <person name="Regev A."/>
            <person name="Nusbaum C."/>
        </authorList>
    </citation>
    <scope>NUCLEOTIDE SEQUENCE [LARGE SCALE GENOMIC DNA]</scope>
    <source>
        <strain evidence="6">yFS275 / FY16936</strain>
    </source>
</reference>
<dbReference type="GO" id="GO:0005739">
    <property type="term" value="C:mitochondrion"/>
    <property type="evidence" value="ECO:0007669"/>
    <property type="project" value="UniProtKB-ARBA"/>
</dbReference>
<evidence type="ECO:0000313" key="5">
    <source>
        <dbReference type="JaponicusDB" id="SJAG_01882"/>
    </source>
</evidence>
<dbReference type="RefSeq" id="XP_002173119.1">
    <property type="nucleotide sequence ID" value="XM_002173083.2"/>
</dbReference>
<evidence type="ECO:0000313" key="4">
    <source>
        <dbReference type="EMBL" id="EEB06826.1"/>
    </source>
</evidence>
<gene>
    <name evidence="5" type="primary">ppr5</name>
    <name evidence="4" type="ORF">SJAG_01882</name>
</gene>
<feature type="compositionally biased region" description="Polar residues" evidence="3">
    <location>
        <begin position="1225"/>
        <end position="1235"/>
    </location>
</feature>
<dbReference type="VEuPathDB" id="FungiDB:SJAG_01882"/>
<dbReference type="AlphaFoldDB" id="B6JZ58"/>
<dbReference type="STRING" id="402676.B6JZ58"/>
<feature type="repeat" description="PPR" evidence="2">
    <location>
        <begin position="885"/>
        <end position="919"/>
    </location>
</feature>
<evidence type="ECO:0000256" key="2">
    <source>
        <dbReference type="PROSITE-ProRule" id="PRU00708"/>
    </source>
</evidence>
<dbReference type="GO" id="GO:0003729">
    <property type="term" value="F:mRNA binding"/>
    <property type="evidence" value="ECO:0000318"/>
    <property type="project" value="GO_Central"/>
</dbReference>
<dbReference type="OrthoDB" id="411857at2759"/>
<protein>
    <submittedName>
        <fullName evidence="4">PPR repeat protein</fullName>
    </submittedName>
</protein>
<feature type="repeat" description="PPR" evidence="2">
    <location>
        <begin position="920"/>
        <end position="950"/>
    </location>
</feature>
<dbReference type="OMA" id="IQFEVQT"/>
<keyword evidence="1" id="KW-0677">Repeat</keyword>
<dbReference type="Pfam" id="PF13812">
    <property type="entry name" value="PPR_3"/>
    <property type="match status" value="1"/>
</dbReference>
<feature type="repeat" description="PPR" evidence="2">
    <location>
        <begin position="1104"/>
        <end position="1138"/>
    </location>
</feature>
<accession>B6JZ58</accession>
<feature type="region of interest" description="Disordered" evidence="3">
    <location>
        <begin position="1194"/>
        <end position="1235"/>
    </location>
</feature>
<evidence type="ECO:0000256" key="3">
    <source>
        <dbReference type="SAM" id="MobiDB-lite"/>
    </source>
</evidence>
<dbReference type="PANTHER" id="PTHR47933:SF11">
    <property type="entry name" value="PENTATRICOPEPTIDE REPEAT-CONTAINING PROTEIN 2"/>
    <property type="match status" value="1"/>
</dbReference>
<evidence type="ECO:0000256" key="1">
    <source>
        <dbReference type="ARBA" id="ARBA00022737"/>
    </source>
</evidence>
<name>B6JZ58_SCHJY</name>
<keyword evidence="6" id="KW-1185">Reference proteome</keyword>
<dbReference type="InterPro" id="IPR011990">
    <property type="entry name" value="TPR-like_helical_dom_sf"/>
</dbReference>
<dbReference type="InterPro" id="IPR051240">
    <property type="entry name" value="Mito_RNA-Proc/Resp"/>
</dbReference>
<dbReference type="GeneID" id="7048063"/>
<dbReference type="EMBL" id="KE651168">
    <property type="protein sequence ID" value="EEB06826.1"/>
    <property type="molecule type" value="Genomic_DNA"/>
</dbReference>
<dbReference type="eggNOG" id="KOG4197">
    <property type="taxonomic scope" value="Eukaryota"/>
</dbReference>
<dbReference type="PANTHER" id="PTHR47933">
    <property type="entry name" value="PENTATRICOPEPTIDE REPEAT-CONTAINING PROTEIN 1, MITOCHONDRIAL"/>
    <property type="match status" value="1"/>
</dbReference>
<organism evidence="4 6">
    <name type="scientific">Schizosaccharomyces japonicus (strain yFS275 / FY16936)</name>
    <name type="common">Fission yeast</name>
    <dbReference type="NCBI Taxonomy" id="402676"/>
    <lineage>
        <taxon>Eukaryota</taxon>
        <taxon>Fungi</taxon>
        <taxon>Dikarya</taxon>
        <taxon>Ascomycota</taxon>
        <taxon>Taphrinomycotina</taxon>
        <taxon>Schizosaccharomycetes</taxon>
        <taxon>Schizosaccharomycetales</taxon>
        <taxon>Schizosaccharomycetaceae</taxon>
        <taxon>Schizosaccharomyces</taxon>
    </lineage>
</organism>
<evidence type="ECO:0000313" key="6">
    <source>
        <dbReference type="Proteomes" id="UP000001744"/>
    </source>
</evidence>
<dbReference type="Pfam" id="PF13041">
    <property type="entry name" value="PPR_2"/>
    <property type="match status" value="1"/>
</dbReference>
<dbReference type="Pfam" id="PF01535">
    <property type="entry name" value="PPR"/>
    <property type="match status" value="2"/>
</dbReference>
<dbReference type="Proteomes" id="UP000001744">
    <property type="component" value="Unassembled WGS sequence"/>
</dbReference>